<name>A0AAE0GUX0_9CHLO</name>
<dbReference type="InterPro" id="IPR002110">
    <property type="entry name" value="Ankyrin_rpt"/>
</dbReference>
<dbReference type="GO" id="GO:0004842">
    <property type="term" value="F:ubiquitin-protein transferase activity"/>
    <property type="evidence" value="ECO:0007669"/>
    <property type="project" value="TreeGrafter"/>
</dbReference>
<feature type="repeat" description="ANK" evidence="3">
    <location>
        <begin position="102"/>
        <end position="134"/>
    </location>
</feature>
<dbReference type="Pfam" id="PF12796">
    <property type="entry name" value="Ank_2"/>
    <property type="match status" value="1"/>
</dbReference>
<dbReference type="Gene3D" id="1.25.40.20">
    <property type="entry name" value="Ankyrin repeat-containing domain"/>
    <property type="match status" value="1"/>
</dbReference>
<sequence length="158" mass="16797">MTISLRAGVQRVAKAHAGIPQGRVSHASFQLRLAPQRRGACILVARFNLARRLLRSEVTCSAEDGTSPGALREAAERGDLRKLVDLLREGVNPNDCEEQDEDECSPLHVAAFHGHTKVAEALIEAGADIDARGNGLCTPLHVAAGNGFTETALALIEA</sequence>
<evidence type="ECO:0000256" key="2">
    <source>
        <dbReference type="ARBA" id="ARBA00023043"/>
    </source>
</evidence>
<accession>A0AAE0GUX0</accession>
<evidence type="ECO:0000313" key="5">
    <source>
        <dbReference type="Proteomes" id="UP001190700"/>
    </source>
</evidence>
<evidence type="ECO:0000256" key="1">
    <source>
        <dbReference type="ARBA" id="ARBA00022737"/>
    </source>
</evidence>
<gene>
    <name evidence="4" type="ORF">CYMTET_7481</name>
</gene>
<keyword evidence="5" id="KW-1185">Reference proteome</keyword>
<proteinExistence type="predicted"/>
<dbReference type="Proteomes" id="UP001190700">
    <property type="component" value="Unassembled WGS sequence"/>
</dbReference>
<dbReference type="GO" id="GO:0085020">
    <property type="term" value="P:protein K6-linked ubiquitination"/>
    <property type="evidence" value="ECO:0007669"/>
    <property type="project" value="TreeGrafter"/>
</dbReference>
<dbReference type="SUPFAM" id="SSF48403">
    <property type="entry name" value="Ankyrin repeat"/>
    <property type="match status" value="1"/>
</dbReference>
<dbReference type="PROSITE" id="PS50088">
    <property type="entry name" value="ANK_REPEAT"/>
    <property type="match status" value="1"/>
</dbReference>
<organism evidence="4 5">
    <name type="scientific">Cymbomonas tetramitiformis</name>
    <dbReference type="NCBI Taxonomy" id="36881"/>
    <lineage>
        <taxon>Eukaryota</taxon>
        <taxon>Viridiplantae</taxon>
        <taxon>Chlorophyta</taxon>
        <taxon>Pyramimonadophyceae</taxon>
        <taxon>Pyramimonadales</taxon>
        <taxon>Pyramimonadaceae</taxon>
        <taxon>Cymbomonas</taxon>
    </lineage>
</organism>
<evidence type="ECO:0000313" key="4">
    <source>
        <dbReference type="EMBL" id="KAK3284889.1"/>
    </source>
</evidence>
<keyword evidence="1" id="KW-0677">Repeat</keyword>
<dbReference type="SMART" id="SM00248">
    <property type="entry name" value="ANK"/>
    <property type="match status" value="2"/>
</dbReference>
<keyword evidence="2 3" id="KW-0040">ANK repeat</keyword>
<comment type="caution">
    <text evidence="4">The sequence shown here is derived from an EMBL/GenBank/DDBJ whole genome shotgun (WGS) entry which is preliminary data.</text>
</comment>
<protein>
    <submittedName>
        <fullName evidence="4">Uncharacterized protein</fullName>
    </submittedName>
</protein>
<evidence type="ECO:0000256" key="3">
    <source>
        <dbReference type="PROSITE-ProRule" id="PRU00023"/>
    </source>
</evidence>
<dbReference type="PANTHER" id="PTHR24171">
    <property type="entry name" value="ANKYRIN REPEAT DOMAIN-CONTAINING PROTEIN 39-RELATED"/>
    <property type="match status" value="1"/>
</dbReference>
<reference evidence="4 5" key="1">
    <citation type="journal article" date="2015" name="Genome Biol. Evol.">
        <title>Comparative Genomics of a Bacterivorous Green Alga Reveals Evolutionary Causalities and Consequences of Phago-Mixotrophic Mode of Nutrition.</title>
        <authorList>
            <person name="Burns J.A."/>
            <person name="Paasch A."/>
            <person name="Narechania A."/>
            <person name="Kim E."/>
        </authorList>
    </citation>
    <scope>NUCLEOTIDE SEQUENCE [LARGE SCALE GENOMIC DNA]</scope>
    <source>
        <strain evidence="4 5">PLY_AMNH</strain>
    </source>
</reference>
<dbReference type="InterPro" id="IPR036770">
    <property type="entry name" value="Ankyrin_rpt-contain_sf"/>
</dbReference>
<dbReference type="PROSITE" id="PS50297">
    <property type="entry name" value="ANK_REP_REGION"/>
    <property type="match status" value="1"/>
</dbReference>
<feature type="non-terminal residue" evidence="4">
    <location>
        <position position="158"/>
    </location>
</feature>
<dbReference type="PANTHER" id="PTHR24171:SF8">
    <property type="entry name" value="BRCA1-ASSOCIATED RING DOMAIN PROTEIN 1"/>
    <property type="match status" value="1"/>
</dbReference>
<dbReference type="EMBL" id="LGRX02002099">
    <property type="protein sequence ID" value="KAK3284889.1"/>
    <property type="molecule type" value="Genomic_DNA"/>
</dbReference>
<dbReference type="AlphaFoldDB" id="A0AAE0GUX0"/>